<feature type="domain" description="CS" evidence="3">
    <location>
        <begin position="1"/>
        <end position="89"/>
    </location>
</feature>
<dbReference type="InterPro" id="IPR007052">
    <property type="entry name" value="CS_dom"/>
</dbReference>
<dbReference type="GO" id="GO:0000493">
    <property type="term" value="P:box H/ACA snoRNP assembly"/>
    <property type="evidence" value="ECO:0007669"/>
    <property type="project" value="InterPro"/>
</dbReference>
<dbReference type="InterPro" id="IPR048696">
    <property type="entry name" value="SHQ1-like_CS"/>
</dbReference>
<feature type="compositionally biased region" description="Basic and acidic residues" evidence="2">
    <location>
        <begin position="107"/>
        <end position="123"/>
    </location>
</feature>
<name>A0A4P9X1X6_9FUNG</name>
<dbReference type="SUPFAM" id="SSF49764">
    <property type="entry name" value="HSP20-like chaperones"/>
    <property type="match status" value="1"/>
</dbReference>
<dbReference type="Pfam" id="PF21413">
    <property type="entry name" value="SHQ1-like_CS"/>
    <property type="match status" value="1"/>
</dbReference>
<feature type="region of interest" description="Disordered" evidence="2">
    <location>
        <begin position="101"/>
        <end position="131"/>
    </location>
</feature>
<dbReference type="EMBL" id="ML014310">
    <property type="protein sequence ID" value="RKO99185.1"/>
    <property type="molecule type" value="Genomic_DNA"/>
</dbReference>
<evidence type="ECO:0000313" key="4">
    <source>
        <dbReference type="EMBL" id="RKO97298.1"/>
    </source>
</evidence>
<dbReference type="InterPro" id="IPR007009">
    <property type="entry name" value="Shq1_C"/>
</dbReference>
<proteinExistence type="inferred from homology"/>
<dbReference type="CDD" id="cd00298">
    <property type="entry name" value="ACD_sHsps_p23-like"/>
    <property type="match status" value="1"/>
</dbReference>
<dbReference type="STRING" id="1555241.A0A4P9X1X6"/>
<evidence type="ECO:0000259" key="3">
    <source>
        <dbReference type="PROSITE" id="PS51203"/>
    </source>
</evidence>
<organism evidence="5 7">
    <name type="scientific">Caulochytrium protostelioides</name>
    <dbReference type="NCBI Taxonomy" id="1555241"/>
    <lineage>
        <taxon>Eukaryota</taxon>
        <taxon>Fungi</taxon>
        <taxon>Fungi incertae sedis</taxon>
        <taxon>Chytridiomycota</taxon>
        <taxon>Chytridiomycota incertae sedis</taxon>
        <taxon>Chytridiomycetes</taxon>
        <taxon>Caulochytriales</taxon>
        <taxon>Caulochytriaceae</taxon>
        <taxon>Caulochytrium</taxon>
    </lineage>
</organism>
<dbReference type="Pfam" id="PF04925">
    <property type="entry name" value="SHQ1"/>
    <property type="match status" value="1"/>
</dbReference>
<evidence type="ECO:0000313" key="7">
    <source>
        <dbReference type="Proteomes" id="UP000274922"/>
    </source>
</evidence>
<evidence type="ECO:0000313" key="5">
    <source>
        <dbReference type="EMBL" id="RKO99185.1"/>
    </source>
</evidence>
<dbReference type="GO" id="GO:0005654">
    <property type="term" value="C:nucleoplasm"/>
    <property type="evidence" value="ECO:0007669"/>
    <property type="project" value="TreeGrafter"/>
</dbReference>
<reference evidence="4" key="3">
    <citation type="submission" date="2018-08" db="EMBL/GenBank/DDBJ databases">
        <title>Leveraging single-cell genomics to expand the Fungal Tree of Life.</title>
        <authorList>
            <consortium name="DOE Joint Genome Institute"/>
            <person name="Ahrendt S.R."/>
            <person name="Quandt C.A."/>
            <person name="Ciobanu D."/>
            <person name="Clum A."/>
            <person name="Salamov A."/>
            <person name="Andreopoulos B."/>
            <person name="Cheng J.-F."/>
            <person name="Woyke T."/>
            <person name="Pelin A."/>
            <person name="Henrissat B."/>
            <person name="Reynolds N."/>
            <person name="Benny G.L."/>
            <person name="Smith M.E."/>
            <person name="James T.Y."/>
            <person name="Grigoriev I.V."/>
        </authorList>
    </citation>
    <scope>NUCLEOTIDE SEQUENCE</scope>
    <source>
        <strain evidence="4">ATCC 52028</strain>
    </source>
</reference>
<keyword evidence="7" id="KW-1185">Reference proteome</keyword>
<dbReference type="OrthoDB" id="73639at2759"/>
<dbReference type="Gene3D" id="2.60.40.790">
    <property type="match status" value="1"/>
</dbReference>
<dbReference type="InterPro" id="IPR008978">
    <property type="entry name" value="HSP20-like_chaperone"/>
</dbReference>
<accession>A0A4P9X1X6</accession>
<dbReference type="GO" id="GO:0051082">
    <property type="term" value="F:unfolded protein binding"/>
    <property type="evidence" value="ECO:0007669"/>
    <property type="project" value="TreeGrafter"/>
</dbReference>
<evidence type="ECO:0000256" key="2">
    <source>
        <dbReference type="SAM" id="MobiDB-lite"/>
    </source>
</evidence>
<dbReference type="PANTHER" id="PTHR12967">
    <property type="entry name" value="PROTEIN SHQ1 HOMOLOG"/>
    <property type="match status" value="1"/>
</dbReference>
<evidence type="ECO:0000313" key="6">
    <source>
        <dbReference type="Proteomes" id="UP000268535"/>
    </source>
</evidence>
<evidence type="ECO:0000256" key="1">
    <source>
        <dbReference type="ARBA" id="ARBA00005607"/>
    </source>
</evidence>
<reference evidence="5" key="2">
    <citation type="submission" date="2018-04" db="EMBL/GenBank/DDBJ databases">
        <title>Leveraging single-cell genomics to expand the Fungal Tree of Life.</title>
        <authorList>
            <consortium name="DOE Joint Genome Institute"/>
            <person name="Ahrendt S.R."/>
            <person name="Quandt C.A."/>
            <person name="Ciobanu D."/>
            <person name="Clum A."/>
            <person name="Salamov A."/>
            <person name="Andreopoulos B."/>
            <person name="Cheng J.-F."/>
            <person name="Woyke T."/>
            <person name="Pelin A."/>
            <person name="Henrissat B."/>
            <person name="Benny G.L."/>
            <person name="Smith M.E."/>
            <person name="James T.Y."/>
            <person name="Grigoriev I.V."/>
        </authorList>
    </citation>
    <scope>NUCLEOTIDE SEQUENCE</scope>
    <source>
        <strain evidence="5">ATCC 52028</strain>
    </source>
</reference>
<comment type="similarity">
    <text evidence="1">Belongs to the SHQ1 family.</text>
</comment>
<protein>
    <submittedName>
        <fullName evidence="4">SHQ1-domain-containing protein</fullName>
    </submittedName>
</protein>
<dbReference type="Proteomes" id="UP000274922">
    <property type="component" value="Unassembled WGS sequence"/>
</dbReference>
<sequence>MITPSFTLDQDAETVTLRARCPYVKASEIAIHVEGAHLRIHIQPYFLSLSLPAPLVEDGREKGEYDISSGILTVCLPKATPGQHFPDLDLTNTLLFGPKAPGQGLASRRDDSQMAEAESKAETDAEGEAAEEPELEIDWNALQSMPAPFDPADAHGHGYGFMDTHAGFGSQIELLAVEVLTPHLDMGTTDVAARDQARLDFENLSFSSDYYAQDFHEDEEIQRLIAYKPSVREALKRQQALQQRQSEPVQAITLTEAEQALLRKLPCKEILHPDTTWTRRLLLGLVDMVFAMSYDQRVTEEEATVESTWTVAKLSATLSSFVVFDTLDDTLRACFRRAVTFPLYRHWRLVEAVLRDVVLHFKLGRRQLLRDLLAVQRLFDNDERTYVLNRLYIHDYVLWLQQCVTDAQIAALASALNHYVPNKAAVGFRLDEIETMVTDAVAAGELSREAEPDSNATERAVILTD</sequence>
<dbReference type="GO" id="GO:0005737">
    <property type="term" value="C:cytoplasm"/>
    <property type="evidence" value="ECO:0007669"/>
    <property type="project" value="TreeGrafter"/>
</dbReference>
<dbReference type="InterPro" id="IPR039742">
    <property type="entry name" value="Shq1"/>
</dbReference>
<dbReference type="AlphaFoldDB" id="A0A4P9X1X6"/>
<gene>
    <name evidence="4" type="ORF">CAUPRSCDRAFT_6721</name>
    <name evidence="5" type="ORF">CXG81DRAFT_14858</name>
</gene>
<reference evidence="6 7" key="1">
    <citation type="journal article" date="2018" name="Nat. Microbiol.">
        <title>Leveraging single-cell genomics to expand the fungal tree of life.</title>
        <authorList>
            <person name="Ahrendt S.R."/>
            <person name="Quandt C.A."/>
            <person name="Ciobanu D."/>
            <person name="Clum A."/>
            <person name="Salamov A."/>
            <person name="Andreopoulos B."/>
            <person name="Cheng J.F."/>
            <person name="Woyke T."/>
            <person name="Pelin A."/>
            <person name="Henrissat B."/>
            <person name="Reynolds N.K."/>
            <person name="Benny G.L."/>
            <person name="Smith M.E."/>
            <person name="James T.Y."/>
            <person name="Grigoriev I.V."/>
        </authorList>
    </citation>
    <scope>NUCLEOTIDE SEQUENCE [LARGE SCALE GENOMIC DNA]</scope>
    <source>
        <strain evidence="6 7">ATCC 52028</strain>
    </source>
</reference>
<dbReference type="EMBL" id="ML009322">
    <property type="protein sequence ID" value="RKO97298.1"/>
    <property type="molecule type" value="Genomic_DNA"/>
</dbReference>
<dbReference type="PROSITE" id="PS51203">
    <property type="entry name" value="CS"/>
    <property type="match status" value="1"/>
</dbReference>
<dbReference type="PANTHER" id="PTHR12967:SF0">
    <property type="entry name" value="PROTEIN SHQ1 HOMOLOG"/>
    <property type="match status" value="1"/>
</dbReference>
<dbReference type="Proteomes" id="UP000268535">
    <property type="component" value="Unassembled WGS sequence"/>
</dbReference>